<accession>C4LKK0</accession>
<dbReference type="Proteomes" id="UP000001473">
    <property type="component" value="Chromosome"/>
</dbReference>
<proteinExistence type="predicted"/>
<reference evidence="1 2" key="1">
    <citation type="journal article" date="2008" name="J. Biotechnol.">
        <title>Ultrafast pyrosequencing of Corynebacterium kroppenstedtii DSM44385 revealed insights into the physiology of a lipophilic corynebacterium that lacks mycolic acids.</title>
        <authorList>
            <person name="Tauch A."/>
            <person name="Schneider J."/>
            <person name="Szczepanowski R."/>
            <person name="Tilker A."/>
            <person name="Viehoever P."/>
            <person name="Gartemann K.-H."/>
            <person name="Arnold W."/>
            <person name="Blom J."/>
            <person name="Brinkrolf K."/>
            <person name="Brune I."/>
            <person name="Goetker S."/>
            <person name="Weisshaar B."/>
            <person name="Goesmann A."/>
            <person name="Droege M."/>
            <person name="Puehler A."/>
        </authorList>
    </citation>
    <scope>NUCLEOTIDE SEQUENCE [LARGE SCALE GENOMIC DNA]</scope>
    <source>
        <strain evidence="2">DSM 44385 / JCM 11950 / CIP 105744 / CCUG 35717</strain>
    </source>
</reference>
<keyword evidence="2" id="KW-1185">Reference proteome</keyword>
<dbReference type="HOGENOM" id="CLU_1583740_0_0_11"/>
<sequence>MDEINLDNYESVEERILRFRRDYPNFRCLTKLAYEGDPGQTRWIIKASVWRDAENTGMPDATGYAFELDGAGKTQQTAALETCETSAIGRALANLGYGGNRRVTREEMRKVKRDEDRRLIVSRLKSVPDVGALRALWEDAKAAQVTDQSLWQAFKKRTDELEGGGDGE</sequence>
<evidence type="ECO:0000313" key="2">
    <source>
        <dbReference type="Proteomes" id="UP000001473"/>
    </source>
</evidence>
<dbReference type="AlphaFoldDB" id="C4LKK0"/>
<protein>
    <submittedName>
        <fullName evidence="1">Uncharacterized protein</fullName>
    </submittedName>
</protein>
<dbReference type="RefSeq" id="WP_012732242.1">
    <property type="nucleotide sequence ID" value="NC_012704.1"/>
</dbReference>
<dbReference type="OrthoDB" id="2087394at2"/>
<organism evidence="1 2">
    <name type="scientific">Corynebacterium kroppenstedtii (strain DSM 44385 / JCM 11950 / CIP 105744 / CCUG 35717)</name>
    <dbReference type="NCBI Taxonomy" id="645127"/>
    <lineage>
        <taxon>Bacteria</taxon>
        <taxon>Bacillati</taxon>
        <taxon>Actinomycetota</taxon>
        <taxon>Actinomycetes</taxon>
        <taxon>Mycobacteriales</taxon>
        <taxon>Corynebacteriaceae</taxon>
        <taxon>Corynebacterium</taxon>
    </lineage>
</organism>
<dbReference type="EMBL" id="CP001620">
    <property type="protein sequence ID" value="ACR18355.1"/>
    <property type="molecule type" value="Genomic_DNA"/>
</dbReference>
<name>C4LKK0_CORK4</name>
<evidence type="ECO:0000313" key="1">
    <source>
        <dbReference type="EMBL" id="ACR18355.1"/>
    </source>
</evidence>
<dbReference type="STRING" id="645127.ckrop_1628"/>
<gene>
    <name evidence="1" type="ordered locus">ckrop_1628</name>
</gene>
<dbReference type="KEGG" id="ckp:ckrop_1628"/>